<sequence length="375" mass="37865">MMGTGCDRRAVLAGLGAAAFVTTAGAPVGFARAAAAGSGDLRVGVVYAGSRDDGGYNQSHALAIRSIAALPGVQVLEREAEGGGFDAVAGRLAAKDECRIVFVTAPDLSMPALLAGAMETPDTLFVLFGGVSMGDRLPANVALCSAFIDEAQHVAGLVAGYVSRSKRLGFVGAGRGPGVLRSLNALALGARRADPGATLRVAFLEPGAGEAEAADAGRALLAAGADTLAGHLPTVRPLCVVAEEAGAFCCGLHTDLSALAPTGYLTGAEWDWARADMMFVQALRGGNPWPRTLRGGLGAGLVRCGSFGPAVSAEARAHAEAARFQLANGNAAVFRGPILDNAGRVVVPKGKVLATDDPALGALTWLAEGVSELAR</sequence>
<dbReference type="PANTHER" id="PTHR43208:SF1">
    <property type="entry name" value="ABC TRANSPORTER SUBSTRATE-BINDING PROTEIN"/>
    <property type="match status" value="1"/>
</dbReference>
<dbReference type="PROSITE" id="PS51318">
    <property type="entry name" value="TAT"/>
    <property type="match status" value="1"/>
</dbReference>
<comment type="caution">
    <text evidence="3">The sequence shown here is derived from an EMBL/GenBank/DDBJ whole genome shotgun (WGS) entry which is preliminary data.</text>
</comment>
<dbReference type="EMBL" id="JABFDB010000021">
    <property type="protein sequence ID" value="NYZ22705.1"/>
    <property type="molecule type" value="Genomic_DNA"/>
</dbReference>
<dbReference type="Pfam" id="PF02608">
    <property type="entry name" value="Bmp"/>
    <property type="match status" value="1"/>
</dbReference>
<evidence type="ECO:0000313" key="4">
    <source>
        <dbReference type="Proteomes" id="UP000584642"/>
    </source>
</evidence>
<evidence type="ECO:0000259" key="2">
    <source>
        <dbReference type="Pfam" id="PF02608"/>
    </source>
</evidence>
<dbReference type="InterPro" id="IPR006311">
    <property type="entry name" value="TAT_signal"/>
</dbReference>
<gene>
    <name evidence="3" type="ORF">HND93_23590</name>
</gene>
<keyword evidence="4" id="KW-1185">Reference proteome</keyword>
<dbReference type="Gene3D" id="3.40.50.2300">
    <property type="match status" value="2"/>
</dbReference>
<reference evidence="3 4" key="1">
    <citation type="submission" date="2020-05" db="EMBL/GenBank/DDBJ databases">
        <title>Azospirillum oleiclasticum sp. nov, a nitrogen-fixing and heavy crude oil-emulsifying bacterium isolated from the crude oil of Yumen Oilfield.</title>
        <authorList>
            <person name="Wu D."/>
            <person name="Cai M."/>
            <person name="Zhang X."/>
        </authorList>
    </citation>
    <scope>NUCLEOTIDE SEQUENCE [LARGE SCALE GENOMIC DNA]</scope>
    <source>
        <strain evidence="3 4">ROY-1-1-2</strain>
    </source>
</reference>
<name>A0ABX2TG22_9PROT</name>
<feature type="domain" description="ABC transporter substrate-binding protein PnrA-like" evidence="2">
    <location>
        <begin position="42"/>
        <end position="287"/>
    </location>
</feature>
<evidence type="ECO:0000313" key="3">
    <source>
        <dbReference type="EMBL" id="NYZ22705.1"/>
    </source>
</evidence>
<proteinExistence type="predicted"/>
<keyword evidence="1" id="KW-0732">Signal</keyword>
<dbReference type="Proteomes" id="UP000584642">
    <property type="component" value="Unassembled WGS sequence"/>
</dbReference>
<dbReference type="InterPro" id="IPR052910">
    <property type="entry name" value="ABC-Purine-Binding"/>
</dbReference>
<accession>A0ABX2TG22</accession>
<dbReference type="PANTHER" id="PTHR43208">
    <property type="entry name" value="ABC TRANSPORTER SUBSTRATE-BINDING PROTEIN"/>
    <property type="match status" value="1"/>
</dbReference>
<evidence type="ECO:0000256" key="1">
    <source>
        <dbReference type="ARBA" id="ARBA00022729"/>
    </source>
</evidence>
<dbReference type="InterPro" id="IPR003760">
    <property type="entry name" value="PnrA-like"/>
</dbReference>
<organism evidence="3 4">
    <name type="scientific">Azospirillum oleiclasticum</name>
    <dbReference type="NCBI Taxonomy" id="2735135"/>
    <lineage>
        <taxon>Bacteria</taxon>
        <taxon>Pseudomonadati</taxon>
        <taxon>Pseudomonadota</taxon>
        <taxon>Alphaproteobacteria</taxon>
        <taxon>Rhodospirillales</taxon>
        <taxon>Azospirillaceae</taxon>
        <taxon>Azospirillum</taxon>
    </lineage>
</organism>
<dbReference type="RefSeq" id="WP_180284478.1">
    <property type="nucleotide sequence ID" value="NZ_JABFDB010000021.1"/>
</dbReference>
<protein>
    <submittedName>
        <fullName evidence="3">BMP family ABC transporter substrate-binding protein</fullName>
    </submittedName>
</protein>